<keyword evidence="1" id="KW-0812">Transmembrane</keyword>
<accession>C3X6T9</accession>
<keyword evidence="3" id="KW-1185">Reference proteome</keyword>
<evidence type="ECO:0000256" key="1">
    <source>
        <dbReference type="SAM" id="Phobius"/>
    </source>
</evidence>
<dbReference type="RefSeq" id="WP_005875508.1">
    <property type="nucleotide sequence ID" value="NZ_CABMNL010000001.1"/>
</dbReference>
<gene>
    <name evidence="2" type="ORF">OFAG_00005</name>
</gene>
<dbReference type="HOGENOM" id="CLU_163190_0_0_4"/>
<keyword evidence="1" id="KW-1133">Transmembrane helix</keyword>
<protein>
    <recommendedName>
        <fullName evidence="4">Phage holin family protein</fullName>
    </recommendedName>
</protein>
<feature type="transmembrane region" description="Helical" evidence="1">
    <location>
        <begin position="41"/>
        <end position="67"/>
    </location>
</feature>
<reference evidence="2" key="1">
    <citation type="submission" date="2011-10" db="EMBL/GenBank/DDBJ databases">
        <title>The Genome Sequence of Oxalobacter formigenes HOxBLS.</title>
        <authorList>
            <consortium name="The Broad Institute Genome Sequencing Platform"/>
            <person name="Earl A."/>
            <person name="Ward D."/>
            <person name="Feldgarden M."/>
            <person name="Gevers D."/>
            <person name="Allison M.J."/>
            <person name="Humphrey S."/>
            <person name="Young S.K."/>
            <person name="Zeng Q."/>
            <person name="Gargeya S."/>
            <person name="Fitzgerald M."/>
            <person name="Haas B."/>
            <person name="Abouelleil A."/>
            <person name="Alvarado L."/>
            <person name="Arachchi H.M."/>
            <person name="Berlin A."/>
            <person name="Brown A."/>
            <person name="Chapman S.B."/>
            <person name="Chen Z."/>
            <person name="Dunbar C."/>
            <person name="Freedman E."/>
            <person name="Gearin G."/>
            <person name="Goldberg J."/>
            <person name="Griggs A."/>
            <person name="Gujja S."/>
            <person name="Heiman D."/>
            <person name="Howarth C."/>
            <person name="Larson L."/>
            <person name="Lui A."/>
            <person name="MacDonald P.J.P."/>
            <person name="Montmayeur A."/>
            <person name="Murphy C."/>
            <person name="Neiman D."/>
            <person name="Pearson M."/>
            <person name="Priest M."/>
            <person name="Roberts A."/>
            <person name="Saif S."/>
            <person name="Shea T."/>
            <person name="Shenoy N."/>
            <person name="Sisk P."/>
            <person name="Stolte C."/>
            <person name="Sykes S."/>
            <person name="Wortman J."/>
            <person name="Nusbaum C."/>
            <person name="Birren B."/>
        </authorList>
    </citation>
    <scope>NUCLEOTIDE SEQUENCE [LARGE SCALE GENOMIC DNA]</scope>
    <source>
        <strain evidence="2">HOxBLS</strain>
    </source>
</reference>
<evidence type="ECO:0000313" key="3">
    <source>
        <dbReference type="Proteomes" id="UP000003973"/>
    </source>
</evidence>
<evidence type="ECO:0000313" key="2">
    <source>
        <dbReference type="EMBL" id="EEO26852.1"/>
    </source>
</evidence>
<sequence length="122" mass="14361">MINHFRSLREIGKYVAQRSGNYCKLLIVEINIQKQLLINRLVCLAIFCIFSFLSLVFLGIAIIFSFIDTPYIIIAAWAVFFLYLMVSIIGIYIYARNRSRKPPFYEIEKELKQDIEMIKDLL</sequence>
<organism evidence="2 3">
    <name type="scientific">Oxalobacter paraformigenes</name>
    <dbReference type="NCBI Taxonomy" id="556268"/>
    <lineage>
        <taxon>Bacteria</taxon>
        <taxon>Pseudomonadati</taxon>
        <taxon>Pseudomonadota</taxon>
        <taxon>Betaproteobacteria</taxon>
        <taxon>Burkholderiales</taxon>
        <taxon>Oxalobacteraceae</taxon>
        <taxon>Oxalobacter</taxon>
    </lineage>
</organism>
<dbReference type="EMBL" id="ACDP02000029">
    <property type="protein sequence ID" value="EEO26852.1"/>
    <property type="molecule type" value="Genomic_DNA"/>
</dbReference>
<dbReference type="eggNOG" id="COG5393">
    <property type="taxonomic scope" value="Bacteria"/>
</dbReference>
<keyword evidence="1" id="KW-0472">Membrane</keyword>
<evidence type="ECO:0008006" key="4">
    <source>
        <dbReference type="Google" id="ProtNLM"/>
    </source>
</evidence>
<proteinExistence type="predicted"/>
<dbReference type="AlphaFoldDB" id="C3X6T9"/>
<comment type="caution">
    <text evidence="2">The sequence shown here is derived from an EMBL/GenBank/DDBJ whole genome shotgun (WGS) entry which is preliminary data.</text>
</comment>
<dbReference type="Proteomes" id="UP000003973">
    <property type="component" value="Unassembled WGS sequence"/>
</dbReference>
<feature type="transmembrane region" description="Helical" evidence="1">
    <location>
        <begin position="73"/>
        <end position="95"/>
    </location>
</feature>
<dbReference type="Pfam" id="PF07332">
    <property type="entry name" value="Phage_holin_3_6"/>
    <property type="match status" value="1"/>
</dbReference>
<dbReference type="InterPro" id="IPR009937">
    <property type="entry name" value="Phage_holin_3_6"/>
</dbReference>
<name>C3X6T9_9BURK</name>